<dbReference type="SUPFAM" id="SSF51658">
    <property type="entry name" value="Xylose isomerase-like"/>
    <property type="match status" value="1"/>
</dbReference>
<evidence type="ECO:0000313" key="2">
    <source>
        <dbReference type="EMBL" id="OZM73658.1"/>
    </source>
</evidence>
<feature type="compositionally biased region" description="Polar residues" evidence="1">
    <location>
        <begin position="9"/>
        <end position="19"/>
    </location>
</feature>
<dbReference type="InterPro" id="IPR007801">
    <property type="entry name" value="MbnB/TglH/ChrH"/>
</dbReference>
<evidence type="ECO:0000313" key="3">
    <source>
        <dbReference type="Proteomes" id="UP000242444"/>
    </source>
</evidence>
<evidence type="ECO:0008006" key="4">
    <source>
        <dbReference type="Google" id="ProtNLM"/>
    </source>
</evidence>
<organism evidence="2 3">
    <name type="scientific">Amycolatopsis antarctica</name>
    <dbReference type="NCBI Taxonomy" id="1854586"/>
    <lineage>
        <taxon>Bacteria</taxon>
        <taxon>Bacillati</taxon>
        <taxon>Actinomycetota</taxon>
        <taxon>Actinomycetes</taxon>
        <taxon>Pseudonocardiales</taxon>
        <taxon>Pseudonocardiaceae</taxon>
        <taxon>Amycolatopsis</taxon>
    </lineage>
</organism>
<name>A0A263D6K1_9PSEU</name>
<dbReference type="InterPro" id="IPR036237">
    <property type="entry name" value="Xyl_isomerase-like_sf"/>
</dbReference>
<comment type="caution">
    <text evidence="2">The sequence shown here is derived from an EMBL/GenBank/DDBJ whole genome shotgun (WGS) entry which is preliminary data.</text>
</comment>
<dbReference type="Gene3D" id="3.20.20.150">
    <property type="entry name" value="Divalent-metal-dependent TIM barrel enzymes"/>
    <property type="match status" value="1"/>
</dbReference>
<dbReference type="PANTHER" id="PTHR42194">
    <property type="entry name" value="UPF0276 PROTEIN HI_1600"/>
    <property type="match status" value="1"/>
</dbReference>
<dbReference type="InParanoid" id="A0A263D6K1"/>
<gene>
    <name evidence="2" type="ORF">CFN78_09040</name>
</gene>
<evidence type="ECO:0000256" key="1">
    <source>
        <dbReference type="SAM" id="MobiDB-lite"/>
    </source>
</evidence>
<dbReference type="NCBIfam" id="NF003818">
    <property type="entry name" value="PRK05409.1"/>
    <property type="match status" value="1"/>
</dbReference>
<reference evidence="2 3" key="1">
    <citation type="submission" date="2017-07" db="EMBL/GenBank/DDBJ databases">
        <title>Amycolatopsis antarcticus sp. nov., isolated from the surface of an Antarcticus brown macroalga.</title>
        <authorList>
            <person name="Wang J."/>
            <person name="Leiva S."/>
            <person name="Huang J."/>
            <person name="Huang Y."/>
        </authorList>
    </citation>
    <scope>NUCLEOTIDE SEQUENCE [LARGE SCALE GENOMIC DNA]</scope>
    <source>
        <strain evidence="2 3">AU-G6</strain>
    </source>
</reference>
<accession>A0A263D6K1</accession>
<proteinExistence type="predicted"/>
<keyword evidence="3" id="KW-1185">Reference proteome</keyword>
<dbReference type="PANTHER" id="PTHR42194:SF1">
    <property type="entry name" value="UPF0276 PROTEIN HI_1600"/>
    <property type="match status" value="1"/>
</dbReference>
<feature type="region of interest" description="Disordered" evidence="1">
    <location>
        <begin position="1"/>
        <end position="26"/>
    </location>
</feature>
<protein>
    <recommendedName>
        <fullName evidence="4">DUF692 domain-containing protein</fullName>
    </recommendedName>
</protein>
<dbReference type="EMBL" id="NKYE01000004">
    <property type="protein sequence ID" value="OZM73658.1"/>
    <property type="molecule type" value="Genomic_DNA"/>
</dbReference>
<dbReference type="OrthoDB" id="9763101at2"/>
<dbReference type="Pfam" id="PF05114">
    <property type="entry name" value="MbnB_TglH_ChrH"/>
    <property type="match status" value="1"/>
</dbReference>
<dbReference type="AlphaFoldDB" id="A0A263D6K1"/>
<dbReference type="Proteomes" id="UP000242444">
    <property type="component" value="Unassembled WGS sequence"/>
</dbReference>
<sequence length="309" mass="33575">MHGMPAPTGSLSSTATSGPSWPEPAGVGMSFLPSRPDLVTELLPSADYVEMGPELFARATGDERIAFDTEAAEAALRLAGDLPVVLHGLELSIGSAHGWNEVALHCLDRFLELREVLWHSEHLNFLNTTAADGSVIELGLPMPLPFTAECAELVATRADLVMDRYGMMFLLENPANYLPDLPRDPGWDEPAFLTAITERSRGGLLLDLYNLWTNCVNHRLDPQELLARMPLDRVVEIHVAGGEERDGLLLDSHSAAVPDPVWRMLETVVPKASRLAGVTVEVLDVYAGKLGADAIGEQLATARSIWDAR</sequence>